<evidence type="ECO:0000256" key="1">
    <source>
        <dbReference type="SAM" id="SignalP"/>
    </source>
</evidence>
<reference evidence="2" key="1">
    <citation type="submission" date="2011-04" db="EMBL/GenBank/DDBJ databases">
        <title>Evolution of plant cell wall degrading machinery underlies the functional diversity of forest fungi.</title>
        <authorList>
            <consortium name="US DOE Joint Genome Institute (JGI-PGF)"/>
            <person name="Eastwood D.C."/>
            <person name="Floudas D."/>
            <person name="Binder M."/>
            <person name="Majcherczyk A."/>
            <person name="Schneider P."/>
            <person name="Aerts A."/>
            <person name="Asiegbu F.O."/>
            <person name="Baker S.E."/>
            <person name="Barry K."/>
            <person name="Bendiksby M."/>
            <person name="Blumentritt M."/>
            <person name="Coutinho P.M."/>
            <person name="Cullen D."/>
            <person name="Cullen D."/>
            <person name="Gathman A."/>
            <person name="Goodell B."/>
            <person name="Henrissat B."/>
            <person name="Ihrmark K."/>
            <person name="Kauserud H."/>
            <person name="Kohler A."/>
            <person name="LaButti K."/>
            <person name="Lapidus A."/>
            <person name="Lavin J.L."/>
            <person name="Lee Y.-H."/>
            <person name="Lindquist E."/>
            <person name="Lilly W."/>
            <person name="Lucas S."/>
            <person name="Morin E."/>
            <person name="Murat C."/>
            <person name="Oguiza J.A."/>
            <person name="Park J."/>
            <person name="Pisabarro A.G."/>
            <person name="Riley R."/>
            <person name="Rosling A."/>
            <person name="Salamov A."/>
            <person name="Schmidt O."/>
            <person name="Schmutz J."/>
            <person name="Skrede I."/>
            <person name="Stenlid J."/>
            <person name="Wiebenga A."/>
            <person name="Xie X."/>
            <person name="Kues U."/>
            <person name="Hibbett D.S."/>
            <person name="Hoffmeister D."/>
            <person name="Hogberg N."/>
            <person name="Martin F."/>
            <person name="Grigoriev I.V."/>
            <person name="Watkinson S.C."/>
        </authorList>
    </citation>
    <scope>NUCLEOTIDE SEQUENCE</scope>
    <source>
        <strain evidence="2">S7.9</strain>
    </source>
</reference>
<dbReference type="RefSeq" id="XP_007317094.1">
    <property type="nucleotide sequence ID" value="XM_007317032.1"/>
</dbReference>
<dbReference type="KEGG" id="sla:SERLADRAFT_368436"/>
<evidence type="ECO:0000313" key="2">
    <source>
        <dbReference type="EMBL" id="EGO26921.1"/>
    </source>
</evidence>
<gene>
    <name evidence="2" type="ORF">SERLADRAFT_368436</name>
</gene>
<keyword evidence="1" id="KW-0732">Signal</keyword>
<feature type="signal peptide" evidence="1">
    <location>
        <begin position="1"/>
        <end position="18"/>
    </location>
</feature>
<sequence>MWRSMWVWNSMVLVDVCAEKVQRRLAYMQFCGVEASEEGRFDWRFILGVRPA</sequence>
<protein>
    <submittedName>
        <fullName evidence="2">Uncharacterized protein</fullName>
    </submittedName>
</protein>
<accession>F8NSE3</accession>
<dbReference type="Proteomes" id="UP000008064">
    <property type="component" value="Unassembled WGS sequence"/>
</dbReference>
<dbReference type="EMBL" id="GL945432">
    <property type="protein sequence ID" value="EGO26921.1"/>
    <property type="molecule type" value="Genomic_DNA"/>
</dbReference>
<feature type="chain" id="PRO_5003381751" evidence="1">
    <location>
        <begin position="19"/>
        <end position="52"/>
    </location>
</feature>
<name>F8NSE3_SERL9</name>
<proteinExistence type="predicted"/>
<organism>
    <name type="scientific">Serpula lacrymans var. lacrymans (strain S7.9)</name>
    <name type="common">Dry rot fungus</name>
    <dbReference type="NCBI Taxonomy" id="578457"/>
    <lineage>
        <taxon>Eukaryota</taxon>
        <taxon>Fungi</taxon>
        <taxon>Dikarya</taxon>
        <taxon>Basidiomycota</taxon>
        <taxon>Agaricomycotina</taxon>
        <taxon>Agaricomycetes</taxon>
        <taxon>Agaricomycetidae</taxon>
        <taxon>Boletales</taxon>
        <taxon>Coniophorineae</taxon>
        <taxon>Serpulaceae</taxon>
        <taxon>Serpula</taxon>
    </lineage>
</organism>
<dbReference type="GeneID" id="18810248"/>
<dbReference type="AlphaFoldDB" id="F8NSE3"/>
<dbReference type="HOGENOM" id="CLU_3088726_0_0_1"/>